<sequence length="80" mass="8839">MGSNNSTTPFVKAVVLVLLLTTLLEVASSSRPSEDTKQRLWSRFSPMFYRHPSSSVIRSGSANVVSRRLVPCGPNPLHNR</sequence>
<accession>A0ACB9RGY1</accession>
<dbReference type="Proteomes" id="UP001057402">
    <property type="component" value="Chromosome 4"/>
</dbReference>
<reference evidence="2" key="1">
    <citation type="journal article" date="2023" name="Front. Plant Sci.">
        <title>Chromosomal-level genome assembly of Melastoma candidum provides insights into trichome evolution.</title>
        <authorList>
            <person name="Zhong Y."/>
            <person name="Wu W."/>
            <person name="Sun C."/>
            <person name="Zou P."/>
            <person name="Liu Y."/>
            <person name="Dai S."/>
            <person name="Zhou R."/>
        </authorList>
    </citation>
    <scope>NUCLEOTIDE SEQUENCE [LARGE SCALE GENOMIC DNA]</scope>
</reference>
<evidence type="ECO:0000313" key="1">
    <source>
        <dbReference type="EMBL" id="KAI4378145.1"/>
    </source>
</evidence>
<evidence type="ECO:0000313" key="2">
    <source>
        <dbReference type="Proteomes" id="UP001057402"/>
    </source>
</evidence>
<comment type="caution">
    <text evidence="1">The sequence shown here is derived from an EMBL/GenBank/DDBJ whole genome shotgun (WGS) entry which is preliminary data.</text>
</comment>
<organism evidence="1 2">
    <name type="scientific">Melastoma candidum</name>
    <dbReference type="NCBI Taxonomy" id="119954"/>
    <lineage>
        <taxon>Eukaryota</taxon>
        <taxon>Viridiplantae</taxon>
        <taxon>Streptophyta</taxon>
        <taxon>Embryophyta</taxon>
        <taxon>Tracheophyta</taxon>
        <taxon>Spermatophyta</taxon>
        <taxon>Magnoliopsida</taxon>
        <taxon>eudicotyledons</taxon>
        <taxon>Gunneridae</taxon>
        <taxon>Pentapetalae</taxon>
        <taxon>rosids</taxon>
        <taxon>malvids</taxon>
        <taxon>Myrtales</taxon>
        <taxon>Melastomataceae</taxon>
        <taxon>Melastomatoideae</taxon>
        <taxon>Melastomateae</taxon>
        <taxon>Melastoma</taxon>
    </lineage>
</organism>
<keyword evidence="2" id="KW-1185">Reference proteome</keyword>
<name>A0ACB9RGY1_9MYRT</name>
<proteinExistence type="predicted"/>
<protein>
    <submittedName>
        <fullName evidence="1">Uncharacterized protein</fullName>
    </submittedName>
</protein>
<dbReference type="EMBL" id="CM042883">
    <property type="protein sequence ID" value="KAI4378145.1"/>
    <property type="molecule type" value="Genomic_DNA"/>
</dbReference>
<gene>
    <name evidence="1" type="ORF">MLD38_015668</name>
</gene>